<dbReference type="AlphaFoldDB" id="A0A2P6PQH9"/>
<dbReference type="Gramene" id="PRQ24205">
    <property type="protein sequence ID" value="PRQ24205"/>
    <property type="gene ID" value="RchiOBHm_Chr6g0269841"/>
</dbReference>
<organism evidence="1 2">
    <name type="scientific">Rosa chinensis</name>
    <name type="common">China rose</name>
    <dbReference type="NCBI Taxonomy" id="74649"/>
    <lineage>
        <taxon>Eukaryota</taxon>
        <taxon>Viridiplantae</taxon>
        <taxon>Streptophyta</taxon>
        <taxon>Embryophyta</taxon>
        <taxon>Tracheophyta</taxon>
        <taxon>Spermatophyta</taxon>
        <taxon>Magnoliopsida</taxon>
        <taxon>eudicotyledons</taxon>
        <taxon>Gunneridae</taxon>
        <taxon>Pentapetalae</taxon>
        <taxon>rosids</taxon>
        <taxon>fabids</taxon>
        <taxon>Rosales</taxon>
        <taxon>Rosaceae</taxon>
        <taxon>Rosoideae</taxon>
        <taxon>Rosoideae incertae sedis</taxon>
        <taxon>Rosa</taxon>
    </lineage>
</organism>
<sequence length="139" mass="15513">MWKNKSIEIKSNCAFTTVPNSVEYNSHFSSRITSILVLPEFGDLRSFFDLLQSDSNLGFGFFFRILYSDLTTQLVNWWSNQSKPEPIKNSAMLDGSGRRPSPARSTITGMKGDRSLLLLWQGLCDIGVLSRNISVAGNG</sequence>
<evidence type="ECO:0000313" key="2">
    <source>
        <dbReference type="Proteomes" id="UP000238479"/>
    </source>
</evidence>
<dbReference type="Proteomes" id="UP000238479">
    <property type="component" value="Chromosome 6"/>
</dbReference>
<gene>
    <name evidence="1" type="ORF">RchiOBHm_Chr6g0269841</name>
</gene>
<protein>
    <submittedName>
        <fullName evidence="1">Uncharacterized protein</fullName>
    </submittedName>
</protein>
<reference evidence="1 2" key="1">
    <citation type="journal article" date="2018" name="Nat. Genet.">
        <title>The Rosa genome provides new insights in the design of modern roses.</title>
        <authorList>
            <person name="Bendahmane M."/>
        </authorList>
    </citation>
    <scope>NUCLEOTIDE SEQUENCE [LARGE SCALE GENOMIC DNA]</scope>
    <source>
        <strain evidence="2">cv. Old Blush</strain>
    </source>
</reference>
<accession>A0A2P6PQH9</accession>
<comment type="caution">
    <text evidence="1">The sequence shown here is derived from an EMBL/GenBank/DDBJ whole genome shotgun (WGS) entry which is preliminary data.</text>
</comment>
<name>A0A2P6PQH9_ROSCH</name>
<evidence type="ECO:0000313" key="1">
    <source>
        <dbReference type="EMBL" id="PRQ24205.1"/>
    </source>
</evidence>
<dbReference type="EMBL" id="PDCK01000044">
    <property type="protein sequence ID" value="PRQ24205.1"/>
    <property type="molecule type" value="Genomic_DNA"/>
</dbReference>
<proteinExistence type="predicted"/>
<keyword evidence="2" id="KW-1185">Reference proteome</keyword>